<dbReference type="AlphaFoldDB" id="A0A0B1Q475"/>
<feature type="domain" description="DM13" evidence="1">
    <location>
        <begin position="51"/>
        <end position="156"/>
    </location>
</feature>
<evidence type="ECO:0000259" key="1">
    <source>
        <dbReference type="PROSITE" id="PS51549"/>
    </source>
</evidence>
<organism evidence="2 3">
    <name type="scientific">Aureimonas altamirensis</name>
    <dbReference type="NCBI Taxonomy" id="370622"/>
    <lineage>
        <taxon>Bacteria</taxon>
        <taxon>Pseudomonadati</taxon>
        <taxon>Pseudomonadota</taxon>
        <taxon>Alphaproteobacteria</taxon>
        <taxon>Hyphomicrobiales</taxon>
        <taxon>Aurantimonadaceae</taxon>
        <taxon>Aureimonas</taxon>
    </lineage>
</organism>
<dbReference type="GO" id="GO:0016874">
    <property type="term" value="F:ligase activity"/>
    <property type="evidence" value="ECO:0007669"/>
    <property type="project" value="UniProtKB-KW"/>
</dbReference>
<dbReference type="Proteomes" id="UP000030826">
    <property type="component" value="Unassembled WGS sequence"/>
</dbReference>
<dbReference type="InterPro" id="IPR019545">
    <property type="entry name" value="DM13_domain"/>
</dbReference>
<proteinExistence type="predicted"/>
<sequence length="163" mass="17886">MPRWLILTGTHILVMSIGFAGGIYLLPILTAPPAPTEAALQNSASKAVYVGRFARDLKGSDLLHWGDGEVRVALDRIVHLGRLSPGPDYKVYLAPRFVDTKQDFLEAKGSSVLLGDVKTFAGFIVAVPRGVDIDDYRAVVIWCEAFDQFISAAEYRVPRQALK</sequence>
<evidence type="ECO:0000313" key="2">
    <source>
        <dbReference type="EMBL" id="KHJ53727.1"/>
    </source>
</evidence>
<dbReference type="STRING" id="370622.LA66_17580"/>
<dbReference type="RefSeq" id="WP_039195255.1">
    <property type="nucleotide sequence ID" value="NZ_JRFJ01000005.1"/>
</dbReference>
<dbReference type="Pfam" id="PF10517">
    <property type="entry name" value="DM13"/>
    <property type="match status" value="1"/>
</dbReference>
<dbReference type="PROSITE" id="PS51549">
    <property type="entry name" value="DM13"/>
    <property type="match status" value="1"/>
</dbReference>
<reference evidence="2 3" key="1">
    <citation type="submission" date="2014-09" db="EMBL/GenBank/DDBJ databases">
        <title>Isolation and characterization of Aurantimonas altamirensis ON-56566 from clinical sample following a dog bite.</title>
        <authorList>
            <person name="Eshaghi A."/>
            <person name="Li A."/>
            <person name="Shahinas D."/>
            <person name="Bahn P."/>
            <person name="Kus J.V."/>
            <person name="Patel S.N."/>
        </authorList>
    </citation>
    <scope>NUCLEOTIDE SEQUENCE [LARGE SCALE GENOMIC DNA]</scope>
    <source>
        <strain evidence="2 3">ON-56566</strain>
    </source>
</reference>
<evidence type="ECO:0000313" key="3">
    <source>
        <dbReference type="Proteomes" id="UP000030826"/>
    </source>
</evidence>
<protein>
    <submittedName>
        <fullName evidence="2">Phenylalanine--tRNA ligase</fullName>
    </submittedName>
</protein>
<accession>A0A0B1Q475</accession>
<comment type="caution">
    <text evidence="2">The sequence shown here is derived from an EMBL/GenBank/DDBJ whole genome shotgun (WGS) entry which is preliminary data.</text>
</comment>
<keyword evidence="2" id="KW-0436">Ligase</keyword>
<name>A0A0B1Q475_9HYPH</name>
<dbReference type="OrthoDB" id="6106486at2"/>
<dbReference type="EMBL" id="JRFJ01000005">
    <property type="protein sequence ID" value="KHJ53727.1"/>
    <property type="molecule type" value="Genomic_DNA"/>
</dbReference>
<gene>
    <name evidence="2" type="ORF">LA66_17580</name>
</gene>